<keyword evidence="2" id="KW-1185">Reference proteome</keyword>
<accession>A0A5C7EU59</accession>
<proteinExistence type="predicted"/>
<dbReference type="Gene3D" id="3.40.30.10">
    <property type="entry name" value="Glutaredoxin"/>
    <property type="match status" value="1"/>
</dbReference>
<evidence type="ECO:0000313" key="2">
    <source>
        <dbReference type="Proteomes" id="UP000321201"/>
    </source>
</evidence>
<sequence length="118" mass="13201">MSENKVLEKPKMGAYKRHLLVCVGPRCTENGESQALFDKLGEKFKSAGIDSGERRVKRTRTYCFATCKSGPIVCVQPDGVWYYNVTEANMDRIIREHLVGGRPVEDLIYHKGPSHGGS</sequence>
<dbReference type="CDD" id="cd02980">
    <property type="entry name" value="TRX_Fd_family"/>
    <property type="match status" value="1"/>
</dbReference>
<name>A0A5C7EU59_9PROT</name>
<gene>
    <name evidence="1" type="ORF">FR698_09290</name>
</gene>
<reference evidence="1 2" key="1">
    <citation type="submission" date="2019-08" db="EMBL/GenBank/DDBJ databases">
        <title>Pelomicrobium methylotrophicum gen. nov., sp. nov. a moderately thermophilic, facultatively anaerobic, lithoautotrophic and methylotrophic bacterium isolated from a terrestrial mud volcano.</title>
        <authorList>
            <person name="Slobodkina G.B."/>
            <person name="Merkel A.Y."/>
            <person name="Slobodkin A.I."/>
        </authorList>
    </citation>
    <scope>NUCLEOTIDE SEQUENCE [LARGE SCALE GENOMIC DNA]</scope>
    <source>
        <strain evidence="1 2">SM250</strain>
    </source>
</reference>
<dbReference type="SUPFAM" id="SSF52833">
    <property type="entry name" value="Thioredoxin-like"/>
    <property type="match status" value="1"/>
</dbReference>
<protein>
    <submittedName>
        <fullName evidence="1">(2Fe-2S) ferredoxin domain-containing protein</fullName>
    </submittedName>
</protein>
<organism evidence="1 2">
    <name type="scientific">Pelomicrobium methylotrophicum</name>
    <dbReference type="NCBI Taxonomy" id="2602750"/>
    <lineage>
        <taxon>Bacteria</taxon>
        <taxon>Pseudomonadati</taxon>
        <taxon>Pseudomonadota</taxon>
        <taxon>Hydrogenophilia</taxon>
        <taxon>Hydrogenophilia incertae sedis</taxon>
        <taxon>Pelomicrobium</taxon>
    </lineage>
</organism>
<dbReference type="AlphaFoldDB" id="A0A5C7EU59"/>
<dbReference type="InParanoid" id="A0A5C7EU59"/>
<dbReference type="Proteomes" id="UP000321201">
    <property type="component" value="Unassembled WGS sequence"/>
</dbReference>
<dbReference type="InterPro" id="IPR036249">
    <property type="entry name" value="Thioredoxin-like_sf"/>
</dbReference>
<dbReference type="EMBL" id="VPFL01000011">
    <property type="protein sequence ID" value="TXF11748.1"/>
    <property type="molecule type" value="Genomic_DNA"/>
</dbReference>
<dbReference type="Pfam" id="PF01257">
    <property type="entry name" value="2Fe-2S_thioredx"/>
    <property type="match status" value="1"/>
</dbReference>
<comment type="caution">
    <text evidence="1">The sequence shown here is derived from an EMBL/GenBank/DDBJ whole genome shotgun (WGS) entry which is preliminary data.</text>
</comment>
<dbReference type="OrthoDB" id="9800597at2"/>
<evidence type="ECO:0000313" key="1">
    <source>
        <dbReference type="EMBL" id="TXF11748.1"/>
    </source>
</evidence>